<proteinExistence type="inferred from homology"/>
<dbReference type="FunFam" id="1.10.357.70:FF:000005">
    <property type="entry name" value="Exocyst complex component Sec6"/>
    <property type="match status" value="1"/>
</dbReference>
<evidence type="ECO:0000256" key="4">
    <source>
        <dbReference type="SAM" id="Coils"/>
    </source>
</evidence>
<dbReference type="STRING" id="268505.A0A2A9P7I6"/>
<organism evidence="5 6">
    <name type="scientific">Ophiocordyceps unilateralis</name>
    <name type="common">Zombie-ant fungus</name>
    <name type="synonym">Torrubia unilateralis</name>
    <dbReference type="NCBI Taxonomy" id="268505"/>
    <lineage>
        <taxon>Eukaryota</taxon>
        <taxon>Fungi</taxon>
        <taxon>Dikarya</taxon>
        <taxon>Ascomycota</taxon>
        <taxon>Pezizomycotina</taxon>
        <taxon>Sordariomycetes</taxon>
        <taxon>Hypocreomycetidae</taxon>
        <taxon>Hypocreales</taxon>
        <taxon>Ophiocordycipitaceae</taxon>
        <taxon>Ophiocordyceps</taxon>
    </lineage>
</organism>
<evidence type="ECO:0000256" key="3">
    <source>
        <dbReference type="ARBA" id="ARBA00022483"/>
    </source>
</evidence>
<keyword evidence="3" id="KW-0268">Exocytosis</keyword>
<feature type="coiled-coil region" evidence="4">
    <location>
        <begin position="106"/>
        <end position="167"/>
    </location>
</feature>
<evidence type="ECO:0000313" key="5">
    <source>
        <dbReference type="EMBL" id="PFH56852.1"/>
    </source>
</evidence>
<dbReference type="PANTHER" id="PTHR21292:SF1">
    <property type="entry name" value="EXOCYST COMPLEX COMPONENT 3"/>
    <property type="match status" value="1"/>
</dbReference>
<comment type="caution">
    <text evidence="5">The sequence shown here is derived from an EMBL/GenBank/DDBJ whole genome shotgun (WGS) entry which is preliminary data.</text>
</comment>
<evidence type="ECO:0000256" key="1">
    <source>
        <dbReference type="ARBA" id="ARBA00009447"/>
    </source>
</evidence>
<dbReference type="AlphaFoldDB" id="A0A2A9P7I6"/>
<dbReference type="Gene3D" id="1.10.357.50">
    <property type="match status" value="1"/>
</dbReference>
<dbReference type="GO" id="GO:0000149">
    <property type="term" value="F:SNARE binding"/>
    <property type="evidence" value="ECO:0007669"/>
    <property type="project" value="TreeGrafter"/>
</dbReference>
<accession>A0A2A9P7I6</accession>
<dbReference type="Gene3D" id="1.10.357.70">
    <property type="entry name" value="Exocyst complex component Sec6, C-terminal domain"/>
    <property type="match status" value="1"/>
</dbReference>
<keyword evidence="6" id="KW-1185">Reference proteome</keyword>
<keyword evidence="2" id="KW-0813">Transport</keyword>
<dbReference type="FunFam" id="1.10.357.50:FF:000006">
    <property type="entry name" value="Exocyst complex component sec6"/>
    <property type="match status" value="1"/>
</dbReference>
<evidence type="ECO:0000256" key="2">
    <source>
        <dbReference type="ARBA" id="ARBA00022448"/>
    </source>
</evidence>
<dbReference type="Pfam" id="PF06046">
    <property type="entry name" value="Sec6"/>
    <property type="match status" value="1"/>
</dbReference>
<reference evidence="5 6" key="2">
    <citation type="journal article" date="2017" name="Sci. Rep.">
        <title>Ant-infecting Ophiocordyceps genomes reveal a high diversity of potential behavioral manipulation genes and a possible major role for enterotoxins.</title>
        <authorList>
            <person name="de Bekker C."/>
            <person name="Ohm R.A."/>
            <person name="Evans H.C."/>
            <person name="Brachmann A."/>
            <person name="Hughes D.P."/>
        </authorList>
    </citation>
    <scope>NUCLEOTIDE SEQUENCE [LARGE SCALE GENOMIC DNA]</scope>
    <source>
        <strain evidence="5 6">SC16a</strain>
    </source>
</reference>
<dbReference type="PANTHER" id="PTHR21292">
    <property type="entry name" value="EXOCYST COMPLEX COMPONENT SEC6-RELATED"/>
    <property type="match status" value="1"/>
</dbReference>
<gene>
    <name evidence="5" type="ORF">XA68_15859</name>
</gene>
<dbReference type="GO" id="GO:0000145">
    <property type="term" value="C:exocyst"/>
    <property type="evidence" value="ECO:0007669"/>
    <property type="project" value="InterPro"/>
</dbReference>
<reference evidence="5 6" key="1">
    <citation type="journal article" date="2015" name="BMC Genomics">
        <title>Gene expression during zombie ant biting behavior reflects the complexity underlying fungal parasitic behavioral manipulation.</title>
        <authorList>
            <person name="de Bekker C."/>
            <person name="Ohm R.A."/>
            <person name="Loreto R.G."/>
            <person name="Sebastian A."/>
            <person name="Albert I."/>
            <person name="Merrow M."/>
            <person name="Brachmann A."/>
            <person name="Hughes D.P."/>
        </authorList>
    </citation>
    <scope>NUCLEOTIDE SEQUENCE [LARGE SCALE GENOMIC DNA]</scope>
    <source>
        <strain evidence="5 6">SC16a</strain>
    </source>
</reference>
<protein>
    <submittedName>
        <fullName evidence="5">Uncharacterized protein</fullName>
    </submittedName>
</protein>
<evidence type="ECO:0000313" key="6">
    <source>
        <dbReference type="Proteomes" id="UP000037136"/>
    </source>
</evidence>
<dbReference type="InterPro" id="IPR042532">
    <property type="entry name" value="EXOC3/Sec6_C"/>
</dbReference>
<dbReference type="GO" id="GO:0006887">
    <property type="term" value="P:exocytosis"/>
    <property type="evidence" value="ECO:0007669"/>
    <property type="project" value="UniProtKB-KW"/>
</dbReference>
<name>A0A2A9P7I6_OPHUN</name>
<dbReference type="EMBL" id="LAZP02000498">
    <property type="protein sequence ID" value="PFH56852.1"/>
    <property type="molecule type" value="Genomic_DNA"/>
</dbReference>
<sequence length="761" mass="86999">MMDDGPVPKLSDLLRHPEDLDKIPALKLEFSRKKGAVDSRLRSGLREQLDTTQAGMTGLGDGQKTVQLIKEEMINIDRLCSESQTMIRDFANINLASQAHRNFGAVEAMRRNLESFEDRLLVVEDMLRQDDEDEENMPNLLPCHYELTQLRNMRDDAMEQVERVDDSGLAATLEDYFGRLDDTIDRFNEHVGILAMKLIRIVVEENNGLVVRFAVVIDAEERSDRRVLALQEALRDHEEMAVRFRGITDGPKKVRGYKQKFIEAIRVSAQESLEQAREEFLDDASELDKAMKWYFNDLNVVRVGMAPLVPRRWKVTKMYADVYHGLMHDFLIGMIDDGETSSAHMLEMAGFPEKYYHKMGRLGFRPDDLGPHVMDNREAELVDGFRQLIVKFLDEWIDRILAQEKRDLAERSTAEGSNLDQDEYGYFRTKNLVALWRMLREQVDAGANSQRADVVEGVVDAMFLRLRGRQQAWQRMLEDEAVACEAGRSSSANVNGGDVDGFQALQDWLVATANDQIACVDDNEDEGRLGYLSSFRQKLEPVVTAAYLERADGEMAALRDGYLDLSTWCINRFAQLIFAVDFKSVMTEFFTARWYGSAAMKQIAATFDEYVTDYRQVLHHSLVDIFVEILADELLVRYLSAVRNKGAKFRRTEPFRDKIFGDVATAFDFFASLPNPDVAHSMKQTWRVTEPFLRLLDADREAVPDAFADFKDAYWDLNISWVEAVLRARDDFDRAMLNAVLARAAQVEVVGGPETIMGRVK</sequence>
<comment type="similarity">
    <text evidence="1">Belongs to the SEC6 family.</text>
</comment>
<dbReference type="Proteomes" id="UP000037136">
    <property type="component" value="Unassembled WGS sequence"/>
</dbReference>
<keyword evidence="4" id="KW-0175">Coiled coil</keyword>
<dbReference type="OrthoDB" id="190098at2759"/>
<dbReference type="InterPro" id="IPR010326">
    <property type="entry name" value="EXOC3/Sec6"/>
</dbReference>
<dbReference type="GO" id="GO:0051601">
    <property type="term" value="P:exocyst localization"/>
    <property type="evidence" value="ECO:0007669"/>
    <property type="project" value="TreeGrafter"/>
</dbReference>